<feature type="chain" id="PRO_5041935668" evidence="1">
    <location>
        <begin position="20"/>
        <end position="172"/>
    </location>
</feature>
<name>A0AAE0D103_COLKA</name>
<dbReference type="Proteomes" id="UP001281614">
    <property type="component" value="Unassembled WGS sequence"/>
</dbReference>
<evidence type="ECO:0000256" key="1">
    <source>
        <dbReference type="SAM" id="SignalP"/>
    </source>
</evidence>
<feature type="signal peptide" evidence="1">
    <location>
        <begin position="1"/>
        <end position="19"/>
    </location>
</feature>
<sequence>MVKFTASIVALALAVTAAAAPTSQTTFSFAQWVEDIIATPDTALSPEEAVAAANAADVVTSAGGLIKRAARCQQLFKDAPAGDAAACLDDLARKGAQGVQCGLSTFDIQMCRIGGAQLVASKGGTIPLSANCNDVARTGGLIFDSCWRADDTVRGTENCITNREMFIHITGV</sequence>
<keyword evidence="3" id="KW-1185">Reference proteome</keyword>
<dbReference type="PANTHER" id="PTHR39603">
    <property type="entry name" value="CYANOVIRIN-N DOMAIN-CONTAINING PROTEIN"/>
    <property type="match status" value="1"/>
</dbReference>
<reference evidence="2" key="1">
    <citation type="submission" date="2023-02" db="EMBL/GenBank/DDBJ databases">
        <title>Colletotrichum kahawae CIFC_Que2 genome sequencing and assembly.</title>
        <authorList>
            <person name="Baroncelli R."/>
        </authorList>
    </citation>
    <scope>NUCLEOTIDE SEQUENCE</scope>
    <source>
        <strain evidence="2">CIFC_Que2</strain>
    </source>
</reference>
<dbReference type="AlphaFoldDB" id="A0AAE0D103"/>
<protein>
    <submittedName>
        <fullName evidence="2">Uncharacterized protein</fullName>
    </submittedName>
</protein>
<proteinExistence type="predicted"/>
<organism evidence="2 3">
    <name type="scientific">Colletotrichum kahawae</name>
    <name type="common">Coffee berry disease fungus</name>
    <dbReference type="NCBI Taxonomy" id="34407"/>
    <lineage>
        <taxon>Eukaryota</taxon>
        <taxon>Fungi</taxon>
        <taxon>Dikarya</taxon>
        <taxon>Ascomycota</taxon>
        <taxon>Pezizomycotina</taxon>
        <taxon>Sordariomycetes</taxon>
        <taxon>Hypocreomycetidae</taxon>
        <taxon>Glomerellales</taxon>
        <taxon>Glomerellaceae</taxon>
        <taxon>Colletotrichum</taxon>
        <taxon>Colletotrichum gloeosporioides species complex</taxon>
    </lineage>
</organism>
<comment type="caution">
    <text evidence="2">The sequence shown here is derived from an EMBL/GenBank/DDBJ whole genome shotgun (WGS) entry which is preliminary data.</text>
</comment>
<dbReference type="PANTHER" id="PTHR39603:SF1">
    <property type="entry name" value="CYANOVIRIN-N DOMAIN-CONTAINING PROTEIN"/>
    <property type="match status" value="1"/>
</dbReference>
<evidence type="ECO:0000313" key="3">
    <source>
        <dbReference type="Proteomes" id="UP001281614"/>
    </source>
</evidence>
<evidence type="ECO:0000313" key="2">
    <source>
        <dbReference type="EMBL" id="KAK2734884.1"/>
    </source>
</evidence>
<gene>
    <name evidence="2" type="ORF">CKAH01_18961</name>
</gene>
<accession>A0AAE0D103</accession>
<dbReference type="EMBL" id="VYYT01000453">
    <property type="protein sequence ID" value="KAK2734884.1"/>
    <property type="molecule type" value="Genomic_DNA"/>
</dbReference>
<keyword evidence="1" id="KW-0732">Signal</keyword>